<dbReference type="InParanoid" id="A0A7J7CVD1"/>
<gene>
    <name evidence="4" type="ORF">HS088_TW13G00851</name>
</gene>
<evidence type="ECO:0000256" key="2">
    <source>
        <dbReference type="SAM" id="MobiDB-lite"/>
    </source>
</evidence>
<name>A0A7J7CVD1_TRIWF</name>
<feature type="compositionally biased region" description="Basic and acidic residues" evidence="2">
    <location>
        <begin position="124"/>
        <end position="169"/>
    </location>
</feature>
<feature type="domain" description="HMG box" evidence="3">
    <location>
        <begin position="103"/>
        <end position="172"/>
    </location>
</feature>
<feature type="compositionally biased region" description="Basic and acidic residues" evidence="2">
    <location>
        <begin position="88"/>
        <end position="102"/>
    </location>
</feature>
<accession>A0A7J7CVD1</accession>
<dbReference type="GO" id="GO:0005634">
    <property type="term" value="C:nucleus"/>
    <property type="evidence" value="ECO:0007669"/>
    <property type="project" value="UniProtKB-UniRule"/>
</dbReference>
<proteinExistence type="predicted"/>
<evidence type="ECO:0000313" key="4">
    <source>
        <dbReference type="EMBL" id="KAF5737958.1"/>
    </source>
</evidence>
<dbReference type="GO" id="GO:0003677">
    <property type="term" value="F:DNA binding"/>
    <property type="evidence" value="ECO:0007669"/>
    <property type="project" value="UniProtKB-UniRule"/>
</dbReference>
<dbReference type="PROSITE" id="PS50118">
    <property type="entry name" value="HMG_BOX_2"/>
    <property type="match status" value="1"/>
</dbReference>
<comment type="caution">
    <text evidence="4">The sequence shown here is derived from an EMBL/GenBank/DDBJ whole genome shotgun (WGS) entry which is preliminary data.</text>
</comment>
<dbReference type="Gene3D" id="1.10.30.10">
    <property type="entry name" value="High mobility group box domain"/>
    <property type="match status" value="1"/>
</dbReference>
<dbReference type="CDD" id="cd22005">
    <property type="entry name" value="HMG-box_AtHMGB1-like"/>
    <property type="match status" value="1"/>
</dbReference>
<feature type="region of interest" description="Disordered" evidence="2">
    <location>
        <begin position="124"/>
        <end position="204"/>
    </location>
</feature>
<feature type="region of interest" description="Disordered" evidence="2">
    <location>
        <begin position="1"/>
        <end position="34"/>
    </location>
</feature>
<dbReference type="Proteomes" id="UP000593562">
    <property type="component" value="Unassembled WGS sequence"/>
</dbReference>
<dbReference type="FunCoup" id="A0A7J7CVD1">
    <property type="interactions" value="1026"/>
</dbReference>
<protein>
    <recommendedName>
        <fullName evidence="3">HMG box domain-containing protein</fullName>
    </recommendedName>
</protein>
<dbReference type="EMBL" id="JAAARO010000013">
    <property type="protein sequence ID" value="KAF5737958.1"/>
    <property type="molecule type" value="Genomic_DNA"/>
</dbReference>
<dbReference type="PANTHER" id="PTHR47658">
    <property type="entry name" value="HIGH MOBILITY GROUP B PROTEIN 12-RELATED"/>
    <property type="match status" value="1"/>
</dbReference>
<feature type="compositionally biased region" description="Basic and acidic residues" evidence="2">
    <location>
        <begin position="178"/>
        <end position="193"/>
    </location>
</feature>
<dbReference type="PANTHER" id="PTHR47658:SF1">
    <property type="entry name" value="MEIOSIS INITIATOR PROTEIN"/>
    <property type="match status" value="1"/>
</dbReference>
<dbReference type="InterPro" id="IPR009071">
    <property type="entry name" value="HMG_box_dom"/>
</dbReference>
<evidence type="ECO:0000256" key="1">
    <source>
        <dbReference type="PROSITE-ProRule" id="PRU00267"/>
    </source>
</evidence>
<dbReference type="Pfam" id="PF00505">
    <property type="entry name" value="HMG_box"/>
    <property type="match status" value="1"/>
</dbReference>
<feature type="region of interest" description="Disordered" evidence="2">
    <location>
        <begin position="72"/>
        <end position="102"/>
    </location>
</feature>
<feature type="compositionally biased region" description="Acidic residues" evidence="2">
    <location>
        <begin position="194"/>
        <end position="204"/>
    </location>
</feature>
<dbReference type="SUPFAM" id="SSF47095">
    <property type="entry name" value="HMG-box"/>
    <property type="match status" value="1"/>
</dbReference>
<sequence>MAGSSKSIQPKPRKSVEAETGSESGTSLVRSKDGSAFARCDECNKDVPVALISFHNCGMDAKIKMNLEAQVIEKPAEVKKPTERKKPRSSEPKAKKAKLENGKKRPLTAFFIFMNDFRKTYKEAHPDSKLVKEVAKQGGEKWKSMSGEEKKPYLDKAAELKAEYEKDLESNSGDEIDNENKNEGEQGSDKEVAEEVEDEVSHEE</sequence>
<evidence type="ECO:0000313" key="5">
    <source>
        <dbReference type="Proteomes" id="UP000593562"/>
    </source>
</evidence>
<feature type="DNA-binding region" description="HMG box" evidence="1">
    <location>
        <begin position="103"/>
        <end position="172"/>
    </location>
</feature>
<keyword evidence="5" id="KW-1185">Reference proteome</keyword>
<evidence type="ECO:0000259" key="3">
    <source>
        <dbReference type="PROSITE" id="PS50118"/>
    </source>
</evidence>
<keyword evidence="1" id="KW-0539">Nucleus</keyword>
<dbReference type="SMART" id="SM00398">
    <property type="entry name" value="HMG"/>
    <property type="match status" value="1"/>
</dbReference>
<dbReference type="AlphaFoldDB" id="A0A7J7CVD1"/>
<dbReference type="GO" id="GO:0010197">
    <property type="term" value="P:polar nucleus fusion"/>
    <property type="evidence" value="ECO:0007669"/>
    <property type="project" value="TreeGrafter"/>
</dbReference>
<keyword evidence="1" id="KW-0238">DNA-binding</keyword>
<dbReference type="InterPro" id="IPR036910">
    <property type="entry name" value="HMG_box_dom_sf"/>
</dbReference>
<organism evidence="4 5">
    <name type="scientific">Tripterygium wilfordii</name>
    <name type="common">Thunder God vine</name>
    <dbReference type="NCBI Taxonomy" id="458696"/>
    <lineage>
        <taxon>Eukaryota</taxon>
        <taxon>Viridiplantae</taxon>
        <taxon>Streptophyta</taxon>
        <taxon>Embryophyta</taxon>
        <taxon>Tracheophyta</taxon>
        <taxon>Spermatophyta</taxon>
        <taxon>Magnoliopsida</taxon>
        <taxon>eudicotyledons</taxon>
        <taxon>Gunneridae</taxon>
        <taxon>Pentapetalae</taxon>
        <taxon>rosids</taxon>
        <taxon>fabids</taxon>
        <taxon>Celastrales</taxon>
        <taxon>Celastraceae</taxon>
        <taxon>Tripterygium</taxon>
    </lineage>
</organism>
<reference evidence="4 5" key="1">
    <citation type="journal article" date="2020" name="Nat. Commun.">
        <title>Genome of Tripterygium wilfordii and identification of cytochrome P450 involved in triptolide biosynthesis.</title>
        <authorList>
            <person name="Tu L."/>
            <person name="Su P."/>
            <person name="Zhang Z."/>
            <person name="Gao L."/>
            <person name="Wang J."/>
            <person name="Hu T."/>
            <person name="Zhou J."/>
            <person name="Zhang Y."/>
            <person name="Zhao Y."/>
            <person name="Liu Y."/>
            <person name="Song Y."/>
            <person name="Tong Y."/>
            <person name="Lu Y."/>
            <person name="Yang J."/>
            <person name="Xu C."/>
            <person name="Jia M."/>
            <person name="Peters R.J."/>
            <person name="Huang L."/>
            <person name="Gao W."/>
        </authorList>
    </citation>
    <scope>NUCLEOTIDE SEQUENCE [LARGE SCALE GENOMIC DNA]</scope>
    <source>
        <strain evidence="5">cv. XIE 37</strain>
        <tissue evidence="4">Leaf</tissue>
    </source>
</reference>
<dbReference type="OrthoDB" id="1919336at2759"/>